<dbReference type="GO" id="GO:0005737">
    <property type="term" value="C:cytoplasm"/>
    <property type="evidence" value="ECO:0007669"/>
    <property type="project" value="TreeGrafter"/>
</dbReference>
<dbReference type="EMBL" id="FYEW01000001">
    <property type="protein sequence ID" value="SNC59910.1"/>
    <property type="molecule type" value="Genomic_DNA"/>
</dbReference>
<keyword evidence="3" id="KW-1185">Reference proteome</keyword>
<dbReference type="PANTHER" id="PTHR42850:SF4">
    <property type="entry name" value="ZINC-DEPENDENT ENDOPOLYPHOSPHATASE"/>
    <property type="match status" value="1"/>
</dbReference>
<accession>A0A212T233</accession>
<dbReference type="GO" id="GO:0016791">
    <property type="term" value="F:phosphatase activity"/>
    <property type="evidence" value="ECO:0007669"/>
    <property type="project" value="TreeGrafter"/>
</dbReference>
<organism evidence="2 3">
    <name type="scientific">Hymenobacter gelipurpurascens</name>
    <dbReference type="NCBI Taxonomy" id="89968"/>
    <lineage>
        <taxon>Bacteria</taxon>
        <taxon>Pseudomonadati</taxon>
        <taxon>Bacteroidota</taxon>
        <taxon>Cytophagia</taxon>
        <taxon>Cytophagales</taxon>
        <taxon>Hymenobacteraceae</taxon>
        <taxon>Hymenobacter</taxon>
    </lineage>
</organism>
<dbReference type="Pfam" id="PF00149">
    <property type="entry name" value="Metallophos"/>
    <property type="match status" value="1"/>
</dbReference>
<evidence type="ECO:0000259" key="1">
    <source>
        <dbReference type="Pfam" id="PF00149"/>
    </source>
</evidence>
<evidence type="ECO:0000313" key="3">
    <source>
        <dbReference type="Proteomes" id="UP000198131"/>
    </source>
</evidence>
<feature type="domain" description="Calcineurin-like phosphoesterase" evidence="1">
    <location>
        <begin position="1"/>
        <end position="175"/>
    </location>
</feature>
<evidence type="ECO:0000313" key="2">
    <source>
        <dbReference type="EMBL" id="SNC59910.1"/>
    </source>
</evidence>
<sequence>MNLFVIGDVHGCYHTLLELLQQWNPAEEVLLQTGDLVDRGHYSPECVQLAQDLQTRHPDRTVFLLGNHEYEMLKHYGPHGPNLAWMKWGGRETVQQYKARPSWLQPHLAWVAQRPLFWENDHVLVSHAGFADVAEPLNPANMDGVLWRRGPLLNVGKRQVIGHTPTANGEPTFDPTANVFNIDTGAYMGRALTGLRLSPTGELLAEFSVPTHTMDIV</sequence>
<dbReference type="PRINTS" id="PR00114">
    <property type="entry name" value="STPHPHTASE"/>
</dbReference>
<reference evidence="3" key="1">
    <citation type="submission" date="2017-06" db="EMBL/GenBank/DDBJ databases">
        <authorList>
            <person name="Varghese N."/>
            <person name="Submissions S."/>
        </authorList>
    </citation>
    <scope>NUCLEOTIDE SEQUENCE [LARGE SCALE GENOMIC DNA]</scope>
    <source>
        <strain evidence="3">DSM 11116</strain>
    </source>
</reference>
<dbReference type="Proteomes" id="UP000198131">
    <property type="component" value="Unassembled WGS sequence"/>
</dbReference>
<protein>
    <submittedName>
        <fullName evidence="2">Serine/threonine protein phosphatase 1</fullName>
    </submittedName>
</protein>
<dbReference type="Gene3D" id="3.60.21.10">
    <property type="match status" value="1"/>
</dbReference>
<dbReference type="RefSeq" id="WP_088841519.1">
    <property type="nucleotide sequence ID" value="NZ_FYEW01000001.1"/>
</dbReference>
<dbReference type="SUPFAM" id="SSF56300">
    <property type="entry name" value="Metallo-dependent phosphatases"/>
    <property type="match status" value="1"/>
</dbReference>
<dbReference type="InterPro" id="IPR006186">
    <property type="entry name" value="Ser/Thr-sp_prot-phosphatase"/>
</dbReference>
<dbReference type="AlphaFoldDB" id="A0A212T233"/>
<dbReference type="InterPro" id="IPR004843">
    <property type="entry name" value="Calcineurin-like_PHP"/>
</dbReference>
<dbReference type="PANTHER" id="PTHR42850">
    <property type="entry name" value="METALLOPHOSPHOESTERASE"/>
    <property type="match status" value="1"/>
</dbReference>
<gene>
    <name evidence="2" type="ORF">SAMN06265337_0151</name>
</gene>
<dbReference type="InterPro" id="IPR029052">
    <property type="entry name" value="Metallo-depent_PP-like"/>
</dbReference>
<name>A0A212T233_9BACT</name>
<dbReference type="OrthoDB" id="9808081at2"/>
<proteinExistence type="predicted"/>
<dbReference type="InterPro" id="IPR050126">
    <property type="entry name" value="Ap4A_hydrolase"/>
</dbReference>